<organism evidence="2 3">
    <name type="scientific">Brumimicrobium glaciale</name>
    <dbReference type="NCBI Taxonomy" id="200475"/>
    <lineage>
        <taxon>Bacteria</taxon>
        <taxon>Pseudomonadati</taxon>
        <taxon>Bacteroidota</taxon>
        <taxon>Flavobacteriia</taxon>
        <taxon>Flavobacteriales</taxon>
        <taxon>Crocinitomicaceae</taxon>
        <taxon>Brumimicrobium</taxon>
    </lineage>
</organism>
<evidence type="ECO:0008006" key="4">
    <source>
        <dbReference type="Google" id="ProtNLM"/>
    </source>
</evidence>
<feature type="signal peptide" evidence="1">
    <location>
        <begin position="1"/>
        <end position="27"/>
    </location>
</feature>
<comment type="caution">
    <text evidence="2">The sequence shown here is derived from an EMBL/GenBank/DDBJ whole genome shotgun (WGS) entry which is preliminary data.</text>
</comment>
<dbReference type="RefSeq" id="WP_130092779.1">
    <property type="nucleotide sequence ID" value="NZ_SETE01000002.1"/>
</dbReference>
<evidence type="ECO:0000313" key="3">
    <source>
        <dbReference type="Proteomes" id="UP000293952"/>
    </source>
</evidence>
<gene>
    <name evidence="2" type="ORF">ERX46_05190</name>
</gene>
<dbReference type="PROSITE" id="PS51257">
    <property type="entry name" value="PROKAR_LIPOPROTEIN"/>
    <property type="match status" value="1"/>
</dbReference>
<protein>
    <recommendedName>
        <fullName evidence="4">Lipocalin-like domain-containing protein</fullName>
    </recommendedName>
</protein>
<accession>A0A4Q4KP53</accession>
<dbReference type="AlphaFoldDB" id="A0A4Q4KP53"/>
<keyword evidence="3" id="KW-1185">Reference proteome</keyword>
<evidence type="ECO:0000256" key="1">
    <source>
        <dbReference type="SAM" id="SignalP"/>
    </source>
</evidence>
<feature type="chain" id="PRO_5020225851" description="Lipocalin-like domain-containing protein" evidence="1">
    <location>
        <begin position="28"/>
        <end position="158"/>
    </location>
</feature>
<sequence>MNTIKRSKTAIISTIILLAFLFTSCDGDDFKKVSIDKFEGNWELQGRPMFDGVIIQIDKNKNGELKGKIVSLNENKFVQLFAEQEDTWISEISKISNYEFKLTEKKIGGALFSVYGLDTSKDFKVQFIDENTIGLSAGSSDPKTSTVKYIRVREDLNE</sequence>
<reference evidence="2 3" key="1">
    <citation type="submission" date="2019-02" db="EMBL/GenBank/DDBJ databases">
        <title>Genome sequence of the sea-ice species Brumimicrobium glaciale.</title>
        <authorList>
            <person name="Bowman J.P."/>
        </authorList>
    </citation>
    <scope>NUCLEOTIDE SEQUENCE [LARGE SCALE GENOMIC DNA]</scope>
    <source>
        <strain evidence="2 3">IC156</strain>
    </source>
</reference>
<dbReference type="EMBL" id="SETE01000002">
    <property type="protein sequence ID" value="RYM34770.1"/>
    <property type="molecule type" value="Genomic_DNA"/>
</dbReference>
<keyword evidence="1" id="KW-0732">Signal</keyword>
<dbReference type="Proteomes" id="UP000293952">
    <property type="component" value="Unassembled WGS sequence"/>
</dbReference>
<proteinExistence type="predicted"/>
<dbReference type="OrthoDB" id="1467621at2"/>
<name>A0A4Q4KP53_9FLAO</name>
<evidence type="ECO:0000313" key="2">
    <source>
        <dbReference type="EMBL" id="RYM34770.1"/>
    </source>
</evidence>